<dbReference type="PROSITE" id="PS51728">
    <property type="entry name" value="RTT109_HAT"/>
    <property type="match status" value="1"/>
</dbReference>
<proteinExistence type="predicted"/>
<dbReference type="InterPro" id="IPR013178">
    <property type="entry name" value="Histone_AcTrfase_Rtt109/CBP"/>
</dbReference>
<evidence type="ECO:0000256" key="5">
    <source>
        <dbReference type="ARBA" id="ARBA00022990"/>
    </source>
</evidence>
<organism evidence="10 11">
    <name type="scientific">Saccharomycodes ludwigii</name>
    <dbReference type="NCBI Taxonomy" id="36035"/>
    <lineage>
        <taxon>Eukaryota</taxon>
        <taxon>Fungi</taxon>
        <taxon>Dikarya</taxon>
        <taxon>Ascomycota</taxon>
        <taxon>Saccharomycotina</taxon>
        <taxon>Saccharomycetes</taxon>
        <taxon>Saccharomycodales</taxon>
        <taxon>Saccharomycodaceae</taxon>
        <taxon>Saccharomycodes</taxon>
    </lineage>
</organism>
<name>A0A376BA09_9ASCO</name>
<dbReference type="Proteomes" id="UP000262825">
    <property type="component" value="Unassembled WGS sequence"/>
</dbReference>
<comment type="subcellular location">
    <subcellularLocation>
        <location evidence="1">Nucleus</location>
    </subcellularLocation>
</comment>
<evidence type="ECO:0000313" key="10">
    <source>
        <dbReference type="EMBL" id="SSD61409.1"/>
    </source>
</evidence>
<dbReference type="SMART" id="SM01250">
    <property type="entry name" value="KAT11"/>
    <property type="match status" value="1"/>
</dbReference>
<evidence type="ECO:0000256" key="6">
    <source>
        <dbReference type="ARBA" id="ARBA00023015"/>
    </source>
</evidence>
<evidence type="ECO:0000256" key="4">
    <source>
        <dbReference type="ARBA" id="ARBA00022763"/>
    </source>
</evidence>
<keyword evidence="7" id="KW-0804">Transcription</keyword>
<dbReference type="GO" id="GO:0005634">
    <property type="term" value="C:nucleus"/>
    <property type="evidence" value="ECO:0007669"/>
    <property type="project" value="UniProtKB-SubCell"/>
</dbReference>
<gene>
    <name evidence="10" type="ORF">SCODWIG_03170</name>
</gene>
<evidence type="ECO:0000256" key="8">
    <source>
        <dbReference type="ARBA" id="ARBA00023242"/>
    </source>
</evidence>
<keyword evidence="6" id="KW-0805">Transcription regulation</keyword>
<accession>A0A376BA09</accession>
<dbReference type="EMBL" id="UFAJ01000690">
    <property type="protein sequence ID" value="SSD61409.1"/>
    <property type="molecule type" value="Genomic_DNA"/>
</dbReference>
<keyword evidence="5" id="KW-0007">Acetylation</keyword>
<evidence type="ECO:0000256" key="7">
    <source>
        <dbReference type="ARBA" id="ARBA00023163"/>
    </source>
</evidence>
<dbReference type="EC" id="2.3.1.48" evidence="2"/>
<dbReference type="AlphaFoldDB" id="A0A376BA09"/>
<comment type="catalytic activity">
    <reaction evidence="9">
        <text>L-lysyl-[histone] + acetyl-CoA = N(6)-acetyl-L-lysyl-[histone] + CoA + H(+)</text>
        <dbReference type="Rhea" id="RHEA:21992"/>
        <dbReference type="Rhea" id="RHEA-COMP:9845"/>
        <dbReference type="Rhea" id="RHEA-COMP:11338"/>
        <dbReference type="ChEBI" id="CHEBI:15378"/>
        <dbReference type="ChEBI" id="CHEBI:29969"/>
        <dbReference type="ChEBI" id="CHEBI:57287"/>
        <dbReference type="ChEBI" id="CHEBI:57288"/>
        <dbReference type="ChEBI" id="CHEBI:61930"/>
        <dbReference type="EC" id="2.3.1.48"/>
    </reaction>
    <physiologicalReaction direction="left-to-right" evidence="9">
        <dbReference type="Rhea" id="RHEA:21993"/>
    </physiologicalReaction>
</comment>
<keyword evidence="11" id="KW-1185">Reference proteome</keyword>
<evidence type="ECO:0000256" key="1">
    <source>
        <dbReference type="ARBA" id="ARBA00004123"/>
    </source>
</evidence>
<dbReference type="Pfam" id="PF08214">
    <property type="entry name" value="HAT_KAT11"/>
    <property type="match status" value="1"/>
</dbReference>
<evidence type="ECO:0000256" key="3">
    <source>
        <dbReference type="ARBA" id="ARBA00022679"/>
    </source>
</evidence>
<evidence type="ECO:0000256" key="2">
    <source>
        <dbReference type="ARBA" id="ARBA00013184"/>
    </source>
</evidence>
<dbReference type="InterPro" id="IPR016849">
    <property type="entry name" value="Rtt109"/>
</dbReference>
<reference evidence="11" key="1">
    <citation type="submission" date="2018-06" db="EMBL/GenBank/DDBJ databases">
        <authorList>
            <person name="Guldener U."/>
        </authorList>
    </citation>
    <scope>NUCLEOTIDE SEQUENCE [LARGE SCALE GENOMIC DNA]</scope>
    <source>
        <strain evidence="11">UTAD17</strain>
    </source>
</reference>
<dbReference type="GO" id="GO:0006974">
    <property type="term" value="P:DNA damage response"/>
    <property type="evidence" value="ECO:0007669"/>
    <property type="project" value="UniProtKB-KW"/>
</dbReference>
<protein>
    <recommendedName>
        <fullName evidence="2">histone acetyltransferase</fullName>
        <ecNumber evidence="2">2.3.1.48</ecNumber>
    </recommendedName>
</protein>
<evidence type="ECO:0000313" key="11">
    <source>
        <dbReference type="Proteomes" id="UP000262825"/>
    </source>
</evidence>
<dbReference type="VEuPathDB" id="FungiDB:SCODWIG_03170"/>
<dbReference type="GO" id="GO:0006355">
    <property type="term" value="P:regulation of DNA-templated transcription"/>
    <property type="evidence" value="ECO:0007669"/>
    <property type="project" value="InterPro"/>
</dbReference>
<dbReference type="GO" id="GO:0032931">
    <property type="term" value="F:histone H3K56 acetyltransferase activity"/>
    <property type="evidence" value="ECO:0007669"/>
    <property type="project" value="TreeGrafter"/>
</dbReference>
<sequence length="481" mass="54825">MNSTDFVTTEGVKSNGFSIAEYLQSYFPQLDGTHFEVFHLQSPSSEVESLYYNVGDLNDNATQDTVVKAEHFIAVSCNKKIFFAIDILIYLLIKVANSNPSKSGNVCSEEVIVELERHLFISKADTNGYCDIKLSTKNITRGILNFLLDIDVQHYLKNVIRLRKNNYAGYDKNNFITKNTSTKQALQILAQRLDNRKDLCPETASKVSPPFTTNYVLANGIQNKIMTKISLFTRPEPQYLFSESSKNRNKHILSGDQLLHWWLSIIDSLLDNFETSGSFSGDNTIKAKVKIPGEDDSMIYKRYICKLKHRDIWEVGTIYGDKNDLSHMVIPLFPDDPKTRFIRSNIEEGRDGLKLKAFWNELQGRQEFNLGIVVGVIGVSGLWKKKLSEDTLTDYSIYIPPTKKKFKNLKRYVIGEEYDTAEGALDSYSNLSEYYRKLSLNPISIIGTYKYSAEKVYDGSSIVNPVVINNLNSLVVHRKKR</sequence>
<keyword evidence="4" id="KW-0227">DNA damage</keyword>
<dbReference type="InterPro" id="IPR051236">
    <property type="entry name" value="HAT_RTT109-like"/>
</dbReference>
<keyword evidence="3" id="KW-0808">Transferase</keyword>
<keyword evidence="8" id="KW-0539">Nucleus</keyword>
<dbReference type="PANTHER" id="PTHR31571">
    <property type="entry name" value="ALTERED INHERITANCE OF MITOCHONDRIA PROTEIN 6"/>
    <property type="match status" value="1"/>
</dbReference>
<dbReference type="PANTHER" id="PTHR31571:SF2">
    <property type="entry name" value="HISTONE ACETYLTRANSFERASE RTT109"/>
    <property type="match status" value="1"/>
</dbReference>
<evidence type="ECO:0000256" key="9">
    <source>
        <dbReference type="ARBA" id="ARBA00048940"/>
    </source>
</evidence>